<evidence type="ECO:0000313" key="2">
    <source>
        <dbReference type="Proteomes" id="UP000789396"/>
    </source>
</evidence>
<gene>
    <name evidence="1" type="ORF">RFULGI_LOCUS14860</name>
</gene>
<feature type="non-terminal residue" evidence="1">
    <location>
        <position position="1"/>
    </location>
</feature>
<comment type="caution">
    <text evidence="1">The sequence shown here is derived from an EMBL/GenBank/DDBJ whole genome shotgun (WGS) entry which is preliminary data.</text>
</comment>
<dbReference type="Proteomes" id="UP000789396">
    <property type="component" value="Unassembled WGS sequence"/>
</dbReference>
<dbReference type="AlphaFoldDB" id="A0A9N9NWY8"/>
<reference evidence="1" key="1">
    <citation type="submission" date="2021-06" db="EMBL/GenBank/DDBJ databases">
        <authorList>
            <person name="Kallberg Y."/>
            <person name="Tangrot J."/>
            <person name="Rosling A."/>
        </authorList>
    </citation>
    <scope>NUCLEOTIDE SEQUENCE</scope>
    <source>
        <strain evidence="1">IN212</strain>
    </source>
</reference>
<keyword evidence="2" id="KW-1185">Reference proteome</keyword>
<sequence>GTCFVAFVKEKFAIETSKADDDVLETVSKNVCKNEKMKVDNIFEINDKPKSLSTNDTTELLNIDNETKNNKELASISQKNMDSSTESELPKEIETSKCTDNAIEVNMYTEIQSENSYDAKYRLKRKTVKKSLGKVKIESNNPSTVFGQNTKFTNGLVGDFLVIGNEKFQIIKVVNDSELKVERRQFNSLDFEKWQQFEIEPRTKVNGLLDVYSMVFTKYATTNPFGKEDKPLKLTIVMNLGNKMDINNYVTKFRAYSLKLFEKFLKETNKPIDGSLEKTEQIVFDDVFGLVGNISKAISFGWYESIFEYYADLE</sequence>
<protein>
    <submittedName>
        <fullName evidence="1">757_t:CDS:1</fullName>
    </submittedName>
</protein>
<feature type="non-terminal residue" evidence="1">
    <location>
        <position position="314"/>
    </location>
</feature>
<accession>A0A9N9NWY8</accession>
<organism evidence="1 2">
    <name type="scientific">Racocetra fulgida</name>
    <dbReference type="NCBI Taxonomy" id="60492"/>
    <lineage>
        <taxon>Eukaryota</taxon>
        <taxon>Fungi</taxon>
        <taxon>Fungi incertae sedis</taxon>
        <taxon>Mucoromycota</taxon>
        <taxon>Glomeromycotina</taxon>
        <taxon>Glomeromycetes</taxon>
        <taxon>Diversisporales</taxon>
        <taxon>Gigasporaceae</taxon>
        <taxon>Racocetra</taxon>
    </lineage>
</organism>
<name>A0A9N9NWY8_9GLOM</name>
<evidence type="ECO:0000313" key="1">
    <source>
        <dbReference type="EMBL" id="CAG8768203.1"/>
    </source>
</evidence>
<proteinExistence type="predicted"/>
<dbReference type="EMBL" id="CAJVPZ010044815">
    <property type="protein sequence ID" value="CAG8768203.1"/>
    <property type="molecule type" value="Genomic_DNA"/>
</dbReference>
<dbReference type="OrthoDB" id="2433158at2759"/>